<dbReference type="AlphaFoldDB" id="A0A2U1TCF1"/>
<dbReference type="EMBL" id="QEFB01000012">
    <property type="protein sequence ID" value="PWC06565.1"/>
    <property type="molecule type" value="Genomic_DNA"/>
</dbReference>
<keyword evidence="2" id="KW-1185">Reference proteome</keyword>
<gene>
    <name evidence="1" type="ORF">DF223_10710</name>
</gene>
<proteinExistence type="predicted"/>
<dbReference type="RefSeq" id="WP_108963165.1">
    <property type="nucleotide sequence ID" value="NZ_QEFB01000012.1"/>
</dbReference>
<dbReference type="Proteomes" id="UP000244962">
    <property type="component" value="Unassembled WGS sequence"/>
</dbReference>
<name>A0A2U1TCF1_9MICO</name>
<evidence type="ECO:0000313" key="2">
    <source>
        <dbReference type="Proteomes" id="UP000244962"/>
    </source>
</evidence>
<sequence length="576" mass="64721">MSKMTANSQAQRWFEETFGTSIRAHQIETQTQFPKSLIKEAELVVTNAGVADLIAKWQDEDGKSKTGRKEMISIRALLTLMLMHVREGKGVLFSEISNTLANRLDDQGRLSLGITQHEGRQEDWYDRLARAVRRLMKLVDPLPGARRKIPTAGEYAKILANRDPVESARKQKRLDLLCNQLVEGSVLVLPRDVRRKFRGNVALDATFFAMHGKLGNPRRHKEDHKDRNSINYDAGWYTRDGDHDGERSLKNGSNRWGLELEIATMTANKPGVKADFPLLAIGVGAHLPGHIKLAGKRMFESIVARGYERGYVTADLAYLPNSKEDELQGPLLAMGYTPVFDYKKGQFGKQAHYDHAIQVDGQWYVEHIPKELVNAVETYLAAPGKTREEKAAAKLLLEQRRTAREVYRLKPKGVRRPDGSQQYMYPGAGSYVAFDEVTGELLPSLTKRTVVIPLYVGLKFGQKFAHRGKPWIEHYGLRSTVEAFNSFVKDTEHEDMGNPAKRRARGNTFAYVATTLAVVSANLRKIFRFFQDLMSEAPKHSKNKHERFKPVDTHNVVSPAAATAVGGAVPAPPTRI</sequence>
<evidence type="ECO:0000313" key="1">
    <source>
        <dbReference type="EMBL" id="PWC06565.1"/>
    </source>
</evidence>
<reference evidence="2" key="1">
    <citation type="submission" date="2018-04" db="EMBL/GenBank/DDBJ databases">
        <authorList>
            <person name="Liu S."/>
            <person name="Wang Z."/>
            <person name="Li J."/>
        </authorList>
    </citation>
    <scope>NUCLEOTIDE SEQUENCE [LARGE SCALE GENOMIC DNA]</scope>
    <source>
        <strain evidence="2">622</strain>
    </source>
</reference>
<accession>A0A2U1TCF1</accession>
<organism evidence="1 2">
    <name type="scientific">Mycetocola zhujimingii</name>
    <dbReference type="NCBI Taxonomy" id="2079792"/>
    <lineage>
        <taxon>Bacteria</taxon>
        <taxon>Bacillati</taxon>
        <taxon>Actinomycetota</taxon>
        <taxon>Actinomycetes</taxon>
        <taxon>Micrococcales</taxon>
        <taxon>Microbacteriaceae</taxon>
        <taxon>Mycetocola</taxon>
    </lineage>
</organism>
<comment type="caution">
    <text evidence="1">The sequence shown here is derived from an EMBL/GenBank/DDBJ whole genome shotgun (WGS) entry which is preliminary data.</text>
</comment>
<protein>
    <submittedName>
        <fullName evidence="1">Uncharacterized protein</fullName>
    </submittedName>
</protein>